<dbReference type="Gene3D" id="1.10.287.470">
    <property type="entry name" value="Helix hairpin bin"/>
    <property type="match status" value="1"/>
</dbReference>
<name>A0A1N6K0C6_9BURK</name>
<dbReference type="Pfam" id="PF25917">
    <property type="entry name" value="BSH_RND"/>
    <property type="match status" value="1"/>
</dbReference>
<dbReference type="Gene3D" id="2.40.30.170">
    <property type="match status" value="1"/>
</dbReference>
<evidence type="ECO:0000313" key="3">
    <source>
        <dbReference type="EMBL" id="SIO49961.1"/>
    </source>
</evidence>
<evidence type="ECO:0000259" key="1">
    <source>
        <dbReference type="Pfam" id="PF25917"/>
    </source>
</evidence>
<dbReference type="PANTHER" id="PTHR30386:SF24">
    <property type="entry name" value="MULTIDRUG RESISTANCE EFFLUX PUMP"/>
    <property type="match status" value="1"/>
</dbReference>
<dbReference type="InterPro" id="IPR058625">
    <property type="entry name" value="MdtA-like_BSH"/>
</dbReference>
<dbReference type="EMBL" id="FSRU01000001">
    <property type="protein sequence ID" value="SIO42199.1"/>
    <property type="molecule type" value="Genomic_DNA"/>
</dbReference>
<dbReference type="Gene3D" id="2.40.50.100">
    <property type="match status" value="1"/>
</dbReference>
<organism evidence="3 4">
    <name type="scientific">Paraburkholderia phenazinium</name>
    <dbReference type="NCBI Taxonomy" id="60549"/>
    <lineage>
        <taxon>Bacteria</taxon>
        <taxon>Pseudomonadati</taxon>
        <taxon>Pseudomonadota</taxon>
        <taxon>Betaproteobacteria</taxon>
        <taxon>Burkholderiales</taxon>
        <taxon>Burkholderiaceae</taxon>
        <taxon>Paraburkholderia</taxon>
    </lineage>
</organism>
<dbReference type="Proteomes" id="UP000184693">
    <property type="component" value="Unassembled WGS sequence"/>
</dbReference>
<dbReference type="Proteomes" id="UP000185151">
    <property type="component" value="Unassembled WGS sequence"/>
</dbReference>
<dbReference type="PANTHER" id="PTHR30386">
    <property type="entry name" value="MEMBRANE FUSION SUBUNIT OF EMRAB-TOLC MULTIDRUG EFFLUX PUMP"/>
    <property type="match status" value="1"/>
</dbReference>
<dbReference type="PROSITE" id="PS51257">
    <property type="entry name" value="PROKAR_LIPOPROTEIN"/>
    <property type="match status" value="1"/>
</dbReference>
<dbReference type="OrthoDB" id="9811754at2"/>
<evidence type="ECO:0000313" key="5">
    <source>
        <dbReference type="Proteomes" id="UP000185151"/>
    </source>
</evidence>
<dbReference type="InterPro" id="IPR050739">
    <property type="entry name" value="MFP"/>
</dbReference>
<sequence length="358" mass="37486">MSQSTRPSRKPVLLGALALLLAGCGWGGTKLLSQQPVAESTNDAYVTADYTLVAPRVAGQIAEVLVDDNQVVKAGQLLARIDDRDYRAALASAQGDLNVAAATVGDFDAKIAQHPAVVAQAQATLHSDEAAIDFARANATRYRNLSAGGAGTMEEQQHAVTTLDQQQADHDRDSAALQAAQQDLDILRAGRTRALGELARAQAALDQAKLNLSYTEIRAPIDGMVGQRSIRVGAIVAAGTPLLAVVPLSQAYVVANFQENQLDHMHPHQPARITVDSFPGLVLTGHVDSVAPATGIAFAPVAPDNATGNFTKIVQRMPVKIILDPGQPGVARLRVGLSVEPTVDVAASDTSVKEAGTN</sequence>
<dbReference type="EMBL" id="FSRM01000002">
    <property type="protein sequence ID" value="SIO49961.1"/>
    <property type="molecule type" value="Genomic_DNA"/>
</dbReference>
<gene>
    <name evidence="2" type="ORF">SAMN05444165_3036</name>
    <name evidence="3" type="ORF">SAMN05444168_5621</name>
</gene>
<dbReference type="AlphaFoldDB" id="A0A1N6K0C6"/>
<dbReference type="RefSeq" id="WP_074267567.1">
    <property type="nucleotide sequence ID" value="NZ_FSRM01000002.1"/>
</dbReference>
<dbReference type="GO" id="GO:0055085">
    <property type="term" value="P:transmembrane transport"/>
    <property type="evidence" value="ECO:0007669"/>
    <property type="project" value="InterPro"/>
</dbReference>
<dbReference type="SUPFAM" id="SSF111369">
    <property type="entry name" value="HlyD-like secretion proteins"/>
    <property type="match status" value="2"/>
</dbReference>
<accession>A0A1N6K0C6</accession>
<proteinExistence type="predicted"/>
<evidence type="ECO:0000313" key="4">
    <source>
        <dbReference type="Proteomes" id="UP000184693"/>
    </source>
</evidence>
<evidence type="ECO:0000313" key="2">
    <source>
        <dbReference type="EMBL" id="SIO42199.1"/>
    </source>
</evidence>
<reference evidence="4 5" key="1">
    <citation type="submission" date="2016-11" db="EMBL/GenBank/DDBJ databases">
        <authorList>
            <person name="Jaros S."/>
            <person name="Januszkiewicz K."/>
            <person name="Wedrychowicz H."/>
        </authorList>
    </citation>
    <scope>NUCLEOTIDE SEQUENCE [LARGE SCALE GENOMIC DNA]</scope>
    <source>
        <strain evidence="3 4">GAS86</strain>
        <strain evidence="2 5">GAS95</strain>
    </source>
</reference>
<keyword evidence="5" id="KW-1185">Reference proteome</keyword>
<feature type="domain" description="Multidrug resistance protein MdtA-like barrel-sandwich hybrid" evidence="1">
    <location>
        <begin position="53"/>
        <end position="246"/>
    </location>
</feature>
<protein>
    <submittedName>
        <fullName evidence="3">Membrane fusion protein, multidrug efflux system</fullName>
    </submittedName>
</protein>